<keyword evidence="1" id="KW-0812">Transmembrane</keyword>
<keyword evidence="1" id="KW-0472">Membrane</keyword>
<evidence type="ECO:0000313" key="3">
    <source>
        <dbReference type="Proteomes" id="UP001153148"/>
    </source>
</evidence>
<dbReference type="Proteomes" id="UP001153148">
    <property type="component" value="Unassembled WGS sequence"/>
</dbReference>
<gene>
    <name evidence="2" type="ORF">TPAB3V08_LOCUS7478</name>
</gene>
<keyword evidence="3" id="KW-1185">Reference proteome</keyword>
<accession>A0ABN7NXU4</accession>
<organism evidence="2 3">
    <name type="scientific">Timema podura</name>
    <name type="common">Walking stick</name>
    <dbReference type="NCBI Taxonomy" id="61482"/>
    <lineage>
        <taxon>Eukaryota</taxon>
        <taxon>Metazoa</taxon>
        <taxon>Ecdysozoa</taxon>
        <taxon>Arthropoda</taxon>
        <taxon>Hexapoda</taxon>
        <taxon>Insecta</taxon>
        <taxon>Pterygota</taxon>
        <taxon>Neoptera</taxon>
        <taxon>Polyneoptera</taxon>
        <taxon>Phasmatodea</taxon>
        <taxon>Timematodea</taxon>
        <taxon>Timematoidea</taxon>
        <taxon>Timematidae</taxon>
        <taxon>Timema</taxon>
    </lineage>
</organism>
<sequence>HRVLLPFGLYAYVLITLMVLGIRKAIQRKYILISLEGAWKISLEKTTLDSNLDLPIISSLVYCKSSALDHAATEVDCWQDTRPSKQWRHQSSLLKYISFKRDLLGGFIQLQGSPDSPTPPFFALDSLHYTPANLGVQSQK</sequence>
<dbReference type="EMBL" id="CAJPIN010012637">
    <property type="protein sequence ID" value="CAG2060522.1"/>
    <property type="molecule type" value="Genomic_DNA"/>
</dbReference>
<evidence type="ECO:0000256" key="1">
    <source>
        <dbReference type="SAM" id="Phobius"/>
    </source>
</evidence>
<feature type="non-terminal residue" evidence="2">
    <location>
        <position position="1"/>
    </location>
</feature>
<keyword evidence="1" id="KW-1133">Transmembrane helix</keyword>
<evidence type="ECO:0000313" key="2">
    <source>
        <dbReference type="EMBL" id="CAG2060522.1"/>
    </source>
</evidence>
<evidence type="ECO:0008006" key="4">
    <source>
        <dbReference type="Google" id="ProtNLM"/>
    </source>
</evidence>
<comment type="caution">
    <text evidence="2">The sequence shown here is derived from an EMBL/GenBank/DDBJ whole genome shotgun (WGS) entry which is preliminary data.</text>
</comment>
<proteinExistence type="predicted"/>
<reference evidence="2" key="1">
    <citation type="submission" date="2021-03" db="EMBL/GenBank/DDBJ databases">
        <authorList>
            <person name="Tran Van P."/>
        </authorList>
    </citation>
    <scope>NUCLEOTIDE SEQUENCE</scope>
</reference>
<name>A0ABN7NXU4_TIMPD</name>
<protein>
    <recommendedName>
        <fullName evidence="4">Leptin receptor</fullName>
    </recommendedName>
</protein>
<feature type="transmembrane region" description="Helical" evidence="1">
    <location>
        <begin position="6"/>
        <end position="22"/>
    </location>
</feature>